<protein>
    <submittedName>
        <fullName evidence="1">Uncharacterized protein</fullName>
    </submittedName>
</protein>
<sequence length="92" mass="10606">MSGNEFLQFKDAWCIALRKPITEIYPNFMCFLKKNCILSEQHYRGNKACLGVSCQIQQLKLPPYQAILCPGRACLLRLVWLSNCCCFEKLAK</sequence>
<comment type="caution">
    <text evidence="1">The sequence shown here is derived from an EMBL/GenBank/DDBJ whole genome shotgun (WGS) entry which is preliminary data.</text>
</comment>
<evidence type="ECO:0000313" key="1">
    <source>
        <dbReference type="EMBL" id="KAJ8646025.1"/>
    </source>
</evidence>
<keyword evidence="2" id="KW-1185">Reference proteome</keyword>
<accession>A0ACC2MKW3</accession>
<organism evidence="1 2">
    <name type="scientific">Persea americana</name>
    <name type="common">Avocado</name>
    <dbReference type="NCBI Taxonomy" id="3435"/>
    <lineage>
        <taxon>Eukaryota</taxon>
        <taxon>Viridiplantae</taxon>
        <taxon>Streptophyta</taxon>
        <taxon>Embryophyta</taxon>
        <taxon>Tracheophyta</taxon>
        <taxon>Spermatophyta</taxon>
        <taxon>Magnoliopsida</taxon>
        <taxon>Magnoliidae</taxon>
        <taxon>Laurales</taxon>
        <taxon>Lauraceae</taxon>
        <taxon>Persea</taxon>
    </lineage>
</organism>
<dbReference type="Proteomes" id="UP001234297">
    <property type="component" value="Chromosome 2"/>
</dbReference>
<evidence type="ECO:0000313" key="2">
    <source>
        <dbReference type="Proteomes" id="UP001234297"/>
    </source>
</evidence>
<name>A0ACC2MKW3_PERAE</name>
<reference evidence="1 2" key="1">
    <citation type="journal article" date="2022" name="Hortic Res">
        <title>A haplotype resolved chromosomal level avocado genome allows analysis of novel avocado genes.</title>
        <authorList>
            <person name="Nath O."/>
            <person name="Fletcher S.J."/>
            <person name="Hayward A."/>
            <person name="Shaw L.M."/>
            <person name="Masouleh A.K."/>
            <person name="Furtado A."/>
            <person name="Henry R.J."/>
            <person name="Mitter N."/>
        </authorList>
    </citation>
    <scope>NUCLEOTIDE SEQUENCE [LARGE SCALE GENOMIC DNA]</scope>
    <source>
        <strain evidence="2">cv. Hass</strain>
    </source>
</reference>
<proteinExistence type="predicted"/>
<dbReference type="EMBL" id="CM056810">
    <property type="protein sequence ID" value="KAJ8646025.1"/>
    <property type="molecule type" value="Genomic_DNA"/>
</dbReference>
<gene>
    <name evidence="1" type="ORF">MRB53_007773</name>
</gene>